<comment type="caution">
    <text evidence="2">The sequence shown here is derived from an EMBL/GenBank/DDBJ whole genome shotgun (WGS) entry which is preliminary data.</text>
</comment>
<keyword evidence="3" id="KW-1185">Reference proteome</keyword>
<gene>
    <name evidence="2" type="ORF">EB796_006476</name>
</gene>
<reference evidence="2" key="1">
    <citation type="submission" date="2020-06" db="EMBL/GenBank/DDBJ databases">
        <title>Draft genome of Bugula neritina, a colonial animal packing powerful symbionts and potential medicines.</title>
        <authorList>
            <person name="Rayko M."/>
        </authorList>
    </citation>
    <scope>NUCLEOTIDE SEQUENCE [LARGE SCALE GENOMIC DNA]</scope>
    <source>
        <strain evidence="2">Kwan_BN1</strain>
    </source>
</reference>
<dbReference type="AlphaFoldDB" id="A0A7J7K9A1"/>
<protein>
    <submittedName>
        <fullName evidence="2">Uncharacterized protein</fullName>
    </submittedName>
</protein>
<feature type="region of interest" description="Disordered" evidence="1">
    <location>
        <begin position="42"/>
        <end position="105"/>
    </location>
</feature>
<name>A0A7J7K9A1_BUGNE</name>
<evidence type="ECO:0000256" key="1">
    <source>
        <dbReference type="SAM" id="MobiDB-lite"/>
    </source>
</evidence>
<feature type="compositionally biased region" description="Polar residues" evidence="1">
    <location>
        <begin position="61"/>
        <end position="81"/>
    </location>
</feature>
<proteinExistence type="predicted"/>
<accession>A0A7J7K9A1</accession>
<feature type="region of interest" description="Disordered" evidence="1">
    <location>
        <begin position="130"/>
        <end position="164"/>
    </location>
</feature>
<evidence type="ECO:0000313" key="2">
    <source>
        <dbReference type="EMBL" id="KAF6035210.1"/>
    </source>
</evidence>
<sequence length="164" mass="17763">MSKGHHGWQPQPTIIGVVDPDGPFIAPSPNLEVAEHDCVNISTPKPSIKGVTTPVEKRLSSRPSTPAQQLSGSFRAQSATLNRPRVASTRPVRSAGVRPQTTEVTQITTPVPFALQENIANNEDTQISQLASWSPSKPSPRIFQSPGKVEMSEVEEELDRPPTL</sequence>
<dbReference type="OrthoDB" id="10022495at2759"/>
<dbReference type="EMBL" id="VXIV02000914">
    <property type="protein sequence ID" value="KAF6035210.1"/>
    <property type="molecule type" value="Genomic_DNA"/>
</dbReference>
<organism evidence="2 3">
    <name type="scientific">Bugula neritina</name>
    <name type="common">Brown bryozoan</name>
    <name type="synonym">Sertularia neritina</name>
    <dbReference type="NCBI Taxonomy" id="10212"/>
    <lineage>
        <taxon>Eukaryota</taxon>
        <taxon>Metazoa</taxon>
        <taxon>Spiralia</taxon>
        <taxon>Lophotrochozoa</taxon>
        <taxon>Bryozoa</taxon>
        <taxon>Gymnolaemata</taxon>
        <taxon>Cheilostomatida</taxon>
        <taxon>Flustrina</taxon>
        <taxon>Buguloidea</taxon>
        <taxon>Bugulidae</taxon>
        <taxon>Bugula</taxon>
    </lineage>
</organism>
<dbReference type="Proteomes" id="UP000593567">
    <property type="component" value="Unassembled WGS sequence"/>
</dbReference>
<evidence type="ECO:0000313" key="3">
    <source>
        <dbReference type="Proteomes" id="UP000593567"/>
    </source>
</evidence>